<feature type="transmembrane region" description="Helical" evidence="1">
    <location>
        <begin position="711"/>
        <end position="729"/>
    </location>
</feature>
<feature type="transmembrane region" description="Helical" evidence="1">
    <location>
        <begin position="369"/>
        <end position="389"/>
    </location>
</feature>
<feature type="transmembrane region" description="Helical" evidence="1">
    <location>
        <begin position="344"/>
        <end position="363"/>
    </location>
</feature>
<protein>
    <submittedName>
        <fullName evidence="2">Uncharacterized protein</fullName>
    </submittedName>
</protein>
<accession>A0A0G1QK04</accession>
<comment type="caution">
    <text evidence="2">The sequence shown here is derived from an EMBL/GenBank/DDBJ whole genome shotgun (WGS) entry which is preliminary data.</text>
</comment>
<evidence type="ECO:0000256" key="1">
    <source>
        <dbReference type="SAM" id="Phobius"/>
    </source>
</evidence>
<sequence>MSFDIDSLVSSVISHVGSAGAGMAKSEVEEIIKNLVGDGLHGFPKVEAFLSRLPKVPRRALTTGLLSMLKANENLLGSENAVYIRALNEAVEKFAEASGRAVANIEFNDEAVRHIALNVRQIGQSQTLVHLSVAHSGDGQCTALAGLKTAWAARYPSHQVSGGPKAPAKTIPGEAFPEIGMTLERAMDQATPCPVCMKRFILQPSWAMSTTPAKPKDWVDTLTAVRLNALIELQDAAMEKGGNDRLYVEAAVRDNWSKVRTTVTHLLDQIGSGLPTDAQKARFVRLLDGAYPINHKDAIEHVLDNGARAILERAQNRKGLRGFLGITSDIAGEVWNTISGPVKFAIRFWIFMAVMGFILYGWGWLLGNLAAAFVGTVVMVLVPLPLVFIQKAVDWVADQFRIIGQRIGFNVTPLTDSLVWLKKLGVDSACFFGTFGVMVMYLIAAGWPALARAALVLPALILVVRALWNIDRGFLRERIEKVDVFTWKTFTVASGFGLAMIFLAPSLFAPRLPLLYSGNGSVVTVNSVGLPAAVSTTEVFPGAVENGLLEVCSDASSQICSPLALEPVLPGFTTWVEPWENKNIFFYKPSPVSVFVKKFDGLVGTNLAGWRANRLYVNTSVAAASGSGSAVVTVVAGPSLAWYWWLAIAIGTFTAWLIGLNVVNMTFEAEEGQPDTKRWGTVVSVIAALVIGVCVWQAYESATYTAPVAPVAAAQVLAPAVAISAPAAAPKKAAPKATRATSYAVDCSTVSPRLRPKCLRAQGK</sequence>
<keyword evidence="1" id="KW-1133">Transmembrane helix</keyword>
<feature type="transmembrane region" description="Helical" evidence="1">
    <location>
        <begin position="489"/>
        <end position="508"/>
    </location>
</feature>
<feature type="transmembrane region" description="Helical" evidence="1">
    <location>
        <begin position="642"/>
        <end position="667"/>
    </location>
</feature>
<feature type="transmembrane region" description="Helical" evidence="1">
    <location>
        <begin position="679"/>
        <end position="699"/>
    </location>
</feature>
<gene>
    <name evidence="2" type="ORF">UX09_C0006G0011</name>
</gene>
<dbReference type="EMBL" id="LCKW01000006">
    <property type="protein sequence ID" value="KKU09015.1"/>
    <property type="molecule type" value="Genomic_DNA"/>
</dbReference>
<evidence type="ECO:0000313" key="2">
    <source>
        <dbReference type="EMBL" id="KKU09015.1"/>
    </source>
</evidence>
<reference evidence="2 3" key="1">
    <citation type="journal article" date="2015" name="Nature">
        <title>rRNA introns, odd ribosomes, and small enigmatic genomes across a large radiation of phyla.</title>
        <authorList>
            <person name="Brown C.T."/>
            <person name="Hug L.A."/>
            <person name="Thomas B.C."/>
            <person name="Sharon I."/>
            <person name="Castelle C.J."/>
            <person name="Singh A."/>
            <person name="Wilkins M.J."/>
            <person name="Williams K.H."/>
            <person name="Banfield J.F."/>
        </authorList>
    </citation>
    <scope>NUCLEOTIDE SEQUENCE [LARGE SCALE GENOMIC DNA]</scope>
</reference>
<proteinExistence type="predicted"/>
<organism evidence="2 3">
    <name type="scientific">Candidatus Uhrbacteria bacterium GW2011_GWE2_45_35</name>
    <dbReference type="NCBI Taxonomy" id="1618993"/>
    <lineage>
        <taxon>Bacteria</taxon>
        <taxon>Candidatus Uhriibacteriota</taxon>
    </lineage>
</organism>
<dbReference type="PATRIC" id="fig|1618993.3.peg.169"/>
<evidence type="ECO:0000313" key="3">
    <source>
        <dbReference type="Proteomes" id="UP000034354"/>
    </source>
</evidence>
<dbReference type="AlphaFoldDB" id="A0A0G1QK04"/>
<feature type="transmembrane region" description="Helical" evidence="1">
    <location>
        <begin position="449"/>
        <end position="468"/>
    </location>
</feature>
<name>A0A0G1QK04_9BACT</name>
<keyword evidence="1" id="KW-0472">Membrane</keyword>
<dbReference type="Proteomes" id="UP000034354">
    <property type="component" value="Unassembled WGS sequence"/>
</dbReference>
<keyword evidence="1" id="KW-0812">Transmembrane</keyword>
<feature type="transmembrane region" description="Helical" evidence="1">
    <location>
        <begin position="424"/>
        <end position="443"/>
    </location>
</feature>